<keyword evidence="4" id="KW-0131">Cell cycle</keyword>
<dbReference type="Proteomes" id="UP000005242">
    <property type="component" value="Unassembled WGS sequence"/>
</dbReference>
<evidence type="ECO:0000256" key="3">
    <source>
        <dbReference type="ARBA" id="ARBA00023242"/>
    </source>
</evidence>
<dbReference type="Pfam" id="PF04821">
    <property type="entry name" value="TIMELESS"/>
    <property type="match status" value="1"/>
</dbReference>
<keyword evidence="3" id="KW-0539">Nucleus</keyword>
<name>I4YDA0_WALMC</name>
<keyword evidence="2" id="KW-0236">DNA replication inhibitor</keyword>
<dbReference type="KEGG" id="wse:WALSEDRAFT_60100"/>
<feature type="compositionally biased region" description="Basic and acidic residues" evidence="5">
    <location>
        <begin position="835"/>
        <end position="847"/>
    </location>
</feature>
<evidence type="ECO:0000259" key="6">
    <source>
        <dbReference type="Pfam" id="PF04821"/>
    </source>
</evidence>
<evidence type="ECO:0000313" key="8">
    <source>
        <dbReference type="Proteomes" id="UP000005242"/>
    </source>
</evidence>
<organism evidence="7 8">
    <name type="scientific">Wallemia mellicola (strain ATCC MYA-4683 / CBS 633.66)</name>
    <name type="common">Wallemia sebi (CBS 633.66)</name>
    <dbReference type="NCBI Taxonomy" id="671144"/>
    <lineage>
        <taxon>Eukaryota</taxon>
        <taxon>Fungi</taxon>
        <taxon>Dikarya</taxon>
        <taxon>Basidiomycota</taxon>
        <taxon>Wallemiomycotina</taxon>
        <taxon>Wallemiomycetes</taxon>
        <taxon>Wallemiales</taxon>
        <taxon>Wallemiaceae</taxon>
        <taxon>Wallemia</taxon>
    </lineage>
</organism>
<dbReference type="OMA" id="MEHYYEM"/>
<dbReference type="AlphaFoldDB" id="I4YDA0"/>
<dbReference type="InterPro" id="IPR044998">
    <property type="entry name" value="Timeless"/>
</dbReference>
<keyword evidence="8" id="KW-1185">Reference proteome</keyword>
<comment type="subcellular location">
    <subcellularLocation>
        <location evidence="1">Nucleus</location>
    </subcellularLocation>
</comment>
<feature type="compositionally biased region" description="Basic and acidic residues" evidence="5">
    <location>
        <begin position="756"/>
        <end position="768"/>
    </location>
</feature>
<evidence type="ECO:0000313" key="7">
    <source>
        <dbReference type="EMBL" id="EIM21942.1"/>
    </source>
</evidence>
<dbReference type="FunCoup" id="I4YDA0">
    <property type="interactions" value="90"/>
</dbReference>
<dbReference type="STRING" id="671144.I4YDA0"/>
<dbReference type="GO" id="GO:0003677">
    <property type="term" value="F:DNA binding"/>
    <property type="evidence" value="ECO:0007669"/>
    <property type="project" value="TreeGrafter"/>
</dbReference>
<dbReference type="PANTHER" id="PTHR22940">
    <property type="entry name" value="TIMEOUT/TIMELESS-2"/>
    <property type="match status" value="1"/>
</dbReference>
<dbReference type="GO" id="GO:0031298">
    <property type="term" value="C:replication fork protection complex"/>
    <property type="evidence" value="ECO:0007669"/>
    <property type="project" value="TreeGrafter"/>
</dbReference>
<dbReference type="GO" id="GO:0000076">
    <property type="term" value="P:DNA replication checkpoint signaling"/>
    <property type="evidence" value="ECO:0007669"/>
    <property type="project" value="TreeGrafter"/>
</dbReference>
<dbReference type="EMBL" id="JH668229">
    <property type="protein sequence ID" value="EIM21942.1"/>
    <property type="molecule type" value="Genomic_DNA"/>
</dbReference>
<evidence type="ECO:0000256" key="2">
    <source>
        <dbReference type="ARBA" id="ARBA00022880"/>
    </source>
</evidence>
<sequence>MSDSEDEGGYIDLRELYSEPIISRISAVGGIEATKLADGSLSQEYKLGDECLGCLKDLKKFWRKDDDDPNRTVARILHKSNVLINDLLPVLALSVNRGAAGDRIALAATDLISCLTWPISIEEEFKELVDREEEHKVANFEYTSFIQAQQAYKLAIVKNKTVQHFLEVLLPRLAKSRLERTQRDDQVVALILHTFRNILAIKDTDAHPNLQSELIEQMHSFEILSLFNTLASSSDQRELINYNVVVLEIFHSIFRGIRADDLTLDPTKASSAGLSNLLEVESKQKRLNSRSNTSRHSRFGTTVSVLSGSNRFVQSRQSAITATGDQSMDVGKKKVFKRAKDQDNSGEVHLSNNARKHLKELAETFIETSYDTFFTTLLKDFRMERPKIRETDKARWFSLSAFFLEFFNTKWRRKDISKIPEAEIEKAVGSVSCMVDPTTVGYVSARMALTVDDKPPSWKELHCAINCLIQILLLVDEMVRCTQAPGIVEIAEVLQDKLYYSGDVMDVVVMVMGRYKDQSIKFLESIVHLAYVFLRMLEKFSKSKAYMFVRKRKSSKRRGADDMNEPNMQTTAEEEAEFQRDTPSVAEHKFMFSSYERRFATETIVKTCLSYLERHLEFHSLDQLKHVVNLLYRQSVRAQGEELFYKVSTLNTFRIVQEQVVKSAVNYHSGPYKDLMKLIEFILKKFFKAATENPMLYVEALFPIRSHTRSKGTIEQEDDRKTGLSDDDDNNNKFDPEFPDAAQTSANKRKKRSRRRSENGEQVERTARQEQMQSYLSAKFIEDSDEDEESLQEFFKKEEELRDRANKAAQVSEVPDESLSLVARRRKVREVEHEIQIVPETQDKQDNQDNQELITQRSQSSPHFDDEDAGISQTKLVAKRRRMIDSDEDE</sequence>
<evidence type="ECO:0000256" key="5">
    <source>
        <dbReference type="SAM" id="MobiDB-lite"/>
    </source>
</evidence>
<feature type="region of interest" description="Disordered" evidence="5">
    <location>
        <begin position="835"/>
        <end position="890"/>
    </location>
</feature>
<dbReference type="PANTHER" id="PTHR22940:SF4">
    <property type="entry name" value="PROTEIN TIMELESS HOMOLOG"/>
    <property type="match status" value="1"/>
</dbReference>
<dbReference type="eggNOG" id="KOG1974">
    <property type="taxonomic scope" value="Eukaryota"/>
</dbReference>
<reference evidence="7 8" key="1">
    <citation type="journal article" date="2012" name="Fungal Genet. Biol.">
        <title>The genome of the xerotolerant mold Wallemia sebi reveals adaptations to osmotic stress and suggests cryptic sexual reproduction.</title>
        <authorList>
            <person name="Padamsee M."/>
            <person name="Kumar T.K.A."/>
            <person name="Riley R."/>
            <person name="Binder M."/>
            <person name="Boyd A."/>
            <person name="Calvo A.M."/>
            <person name="Furukawa K."/>
            <person name="Hesse C."/>
            <person name="Hohmann S."/>
            <person name="James T.Y."/>
            <person name="LaButti K."/>
            <person name="Lapidus A."/>
            <person name="Lindquist E."/>
            <person name="Lucas S."/>
            <person name="Miller K."/>
            <person name="Shantappa S."/>
            <person name="Grigoriev I.V."/>
            <person name="Hibbett D.S."/>
            <person name="McLaughlin D.J."/>
            <person name="Spatafora J.W."/>
            <person name="Aime M.C."/>
        </authorList>
    </citation>
    <scope>NUCLEOTIDE SEQUENCE [LARGE SCALE GENOMIC DNA]</scope>
    <source>
        <strain evidence="8">ATCC MYA-4683 / CBS 633.66</strain>
    </source>
</reference>
<dbReference type="GeneID" id="18473740"/>
<feature type="region of interest" description="Disordered" evidence="5">
    <location>
        <begin position="709"/>
        <end position="771"/>
    </location>
</feature>
<dbReference type="InParanoid" id="I4YDA0"/>
<evidence type="ECO:0000256" key="1">
    <source>
        <dbReference type="ARBA" id="ARBA00004123"/>
    </source>
</evidence>
<dbReference type="HOGENOM" id="CLU_004294_1_0_1"/>
<proteinExistence type="predicted"/>
<dbReference type="GO" id="GO:0006281">
    <property type="term" value="P:DNA repair"/>
    <property type="evidence" value="ECO:0007669"/>
    <property type="project" value="TreeGrafter"/>
</dbReference>
<dbReference type="OrthoDB" id="310853at2759"/>
<protein>
    <submittedName>
        <fullName evidence="7">Timeless-domain-containing protein</fullName>
    </submittedName>
</protein>
<gene>
    <name evidence="7" type="ORF">WALSEDRAFT_60100</name>
</gene>
<feature type="compositionally biased region" description="Basic and acidic residues" evidence="5">
    <location>
        <begin position="712"/>
        <end position="736"/>
    </location>
</feature>
<dbReference type="GO" id="GO:0043111">
    <property type="term" value="P:replication fork arrest"/>
    <property type="evidence" value="ECO:0007669"/>
    <property type="project" value="TreeGrafter"/>
</dbReference>
<feature type="compositionally biased region" description="Polar residues" evidence="5">
    <location>
        <begin position="848"/>
        <end position="862"/>
    </location>
</feature>
<feature type="domain" description="Timeless N-terminal" evidence="6">
    <location>
        <begin position="44"/>
        <end position="305"/>
    </location>
</feature>
<dbReference type="InterPro" id="IPR006906">
    <property type="entry name" value="Timeless_N"/>
</dbReference>
<feature type="region of interest" description="Disordered" evidence="5">
    <location>
        <begin position="557"/>
        <end position="578"/>
    </location>
</feature>
<accession>I4YDA0</accession>
<evidence type="ECO:0000256" key="4">
    <source>
        <dbReference type="ARBA" id="ARBA00023306"/>
    </source>
</evidence>
<dbReference type="RefSeq" id="XP_006957754.1">
    <property type="nucleotide sequence ID" value="XM_006957692.1"/>
</dbReference>